<protein>
    <submittedName>
        <fullName evidence="1">Fatty acid activator Faa4</fullName>
    </submittedName>
</protein>
<dbReference type="EMBL" id="KE747840">
    <property type="protein sequence ID" value="RMZ73336.1"/>
    <property type="molecule type" value="Genomic_DNA"/>
</dbReference>
<gene>
    <name evidence="1" type="ORF">GMOD_00007839</name>
</gene>
<name>A0A3M7MFM3_9PLEO</name>
<keyword evidence="2" id="KW-1185">Reference proteome</keyword>
<evidence type="ECO:0000313" key="1">
    <source>
        <dbReference type="EMBL" id="RMZ73336.1"/>
    </source>
</evidence>
<dbReference type="Proteomes" id="UP000265663">
    <property type="component" value="Unassembled WGS sequence"/>
</dbReference>
<organism evidence="1 2">
    <name type="scientific">Pyrenophora seminiperda CCB06</name>
    <dbReference type="NCBI Taxonomy" id="1302712"/>
    <lineage>
        <taxon>Eukaryota</taxon>
        <taxon>Fungi</taxon>
        <taxon>Dikarya</taxon>
        <taxon>Ascomycota</taxon>
        <taxon>Pezizomycotina</taxon>
        <taxon>Dothideomycetes</taxon>
        <taxon>Pleosporomycetidae</taxon>
        <taxon>Pleosporales</taxon>
        <taxon>Pleosporineae</taxon>
        <taxon>Pleosporaceae</taxon>
        <taxon>Pyrenophora</taxon>
    </lineage>
</organism>
<proteinExistence type="predicted"/>
<dbReference type="OrthoDB" id="2555959at2759"/>
<dbReference type="AlphaFoldDB" id="A0A3M7MFM3"/>
<evidence type="ECO:0000313" key="2">
    <source>
        <dbReference type="Proteomes" id="UP000265663"/>
    </source>
</evidence>
<sequence>MVSKPPKTRMMIGAGIMAYAVAGLYITDKVEEKFGLTPTEEDEKLLREAIPRIYSVEKRDR</sequence>
<accession>A0A3M7MFM3</accession>
<reference evidence="1 2" key="1">
    <citation type="journal article" date="2014" name="PLoS ONE">
        <title>De novo Genome Assembly of the Fungal Plant Pathogen Pyrenophora semeniperda.</title>
        <authorList>
            <person name="Soliai M.M."/>
            <person name="Meyer S.E."/>
            <person name="Udall J.A."/>
            <person name="Elzinga D.E."/>
            <person name="Hermansen R.A."/>
            <person name="Bodily P.M."/>
            <person name="Hart A.A."/>
            <person name="Coleman C.E."/>
        </authorList>
    </citation>
    <scope>NUCLEOTIDE SEQUENCE [LARGE SCALE GENOMIC DNA]</scope>
    <source>
        <strain evidence="1 2">CCB06</strain>
        <tissue evidence="1">Mycelium</tissue>
    </source>
</reference>